<name>A0A6C0D2F6_9ZZZZ</name>
<accession>A0A6C0D2F6</accession>
<organism evidence="2">
    <name type="scientific">viral metagenome</name>
    <dbReference type="NCBI Taxonomy" id="1070528"/>
    <lineage>
        <taxon>unclassified sequences</taxon>
        <taxon>metagenomes</taxon>
        <taxon>organismal metagenomes</taxon>
    </lineage>
</organism>
<evidence type="ECO:0000256" key="1">
    <source>
        <dbReference type="SAM" id="Phobius"/>
    </source>
</evidence>
<feature type="transmembrane region" description="Helical" evidence="1">
    <location>
        <begin position="41"/>
        <end position="61"/>
    </location>
</feature>
<reference evidence="2" key="1">
    <citation type="journal article" date="2020" name="Nature">
        <title>Giant virus diversity and host interactions through global metagenomics.</title>
        <authorList>
            <person name="Schulz F."/>
            <person name="Roux S."/>
            <person name="Paez-Espino D."/>
            <person name="Jungbluth S."/>
            <person name="Walsh D.A."/>
            <person name="Denef V.J."/>
            <person name="McMahon K.D."/>
            <person name="Konstantinidis K.T."/>
            <person name="Eloe-Fadrosh E.A."/>
            <person name="Kyrpides N.C."/>
            <person name="Woyke T."/>
        </authorList>
    </citation>
    <scope>NUCLEOTIDE SEQUENCE</scope>
    <source>
        <strain evidence="2">GVMAG-M-3300023174-107</strain>
    </source>
</reference>
<dbReference type="AlphaFoldDB" id="A0A6C0D2F6"/>
<dbReference type="EMBL" id="MN739526">
    <property type="protein sequence ID" value="QHT10751.1"/>
    <property type="molecule type" value="Genomic_DNA"/>
</dbReference>
<proteinExistence type="predicted"/>
<protein>
    <submittedName>
        <fullName evidence="2">Uncharacterized protein</fullName>
    </submittedName>
</protein>
<keyword evidence="1" id="KW-0812">Transmembrane</keyword>
<keyword evidence="1" id="KW-0472">Membrane</keyword>
<evidence type="ECO:0000313" key="2">
    <source>
        <dbReference type="EMBL" id="QHT10751.1"/>
    </source>
</evidence>
<keyword evidence="1" id="KW-1133">Transmembrane helix</keyword>
<sequence length="86" mass="9210">MDFNVQEIFKRVIKYLVEGLIISLAAYAIPQKSLKFDEIAIIGLVAAATFSILDTFLPTVAQNARQGAGLGVGFGLVGFNGMNKGF</sequence>
<feature type="transmembrane region" description="Helical" evidence="1">
    <location>
        <begin position="12"/>
        <end position="29"/>
    </location>
</feature>